<reference evidence="3 4" key="1">
    <citation type="submission" date="2024-02" db="EMBL/GenBank/DDBJ databases">
        <title>A draft genome for the cacao thread blight pathogen Marasmius crinis-equi.</title>
        <authorList>
            <person name="Cohen S.P."/>
            <person name="Baruah I.K."/>
            <person name="Amoako-Attah I."/>
            <person name="Bukari Y."/>
            <person name="Meinhardt L.W."/>
            <person name="Bailey B.A."/>
        </authorList>
    </citation>
    <scope>NUCLEOTIDE SEQUENCE [LARGE SCALE GENOMIC DNA]</scope>
    <source>
        <strain evidence="3 4">GH-76</strain>
    </source>
</reference>
<name>A0ABR3FNC5_9AGAR</name>
<evidence type="ECO:0000256" key="2">
    <source>
        <dbReference type="SAM" id="MobiDB-lite"/>
    </source>
</evidence>
<feature type="coiled-coil region" evidence="1">
    <location>
        <begin position="170"/>
        <end position="197"/>
    </location>
</feature>
<organism evidence="3 4">
    <name type="scientific">Marasmius crinis-equi</name>
    <dbReference type="NCBI Taxonomy" id="585013"/>
    <lineage>
        <taxon>Eukaryota</taxon>
        <taxon>Fungi</taxon>
        <taxon>Dikarya</taxon>
        <taxon>Basidiomycota</taxon>
        <taxon>Agaricomycotina</taxon>
        <taxon>Agaricomycetes</taxon>
        <taxon>Agaricomycetidae</taxon>
        <taxon>Agaricales</taxon>
        <taxon>Marasmiineae</taxon>
        <taxon>Marasmiaceae</taxon>
        <taxon>Marasmius</taxon>
    </lineage>
</organism>
<keyword evidence="4" id="KW-1185">Reference proteome</keyword>
<proteinExistence type="predicted"/>
<keyword evidence="1" id="KW-0175">Coiled coil</keyword>
<feature type="region of interest" description="Disordered" evidence="2">
    <location>
        <begin position="1"/>
        <end position="48"/>
    </location>
</feature>
<protein>
    <submittedName>
        <fullName evidence="3">Uncharacterized protein</fullName>
    </submittedName>
</protein>
<comment type="caution">
    <text evidence="3">The sequence shown here is derived from an EMBL/GenBank/DDBJ whole genome shotgun (WGS) entry which is preliminary data.</text>
</comment>
<sequence length="218" mass="24632">MSSIATGKKRQSEHSSDPTNSKRARMEPLSLSQISTYQIKPENDHNDFKDSLKLEHVGFSLDSESIEHCSQDEPQESQGYVEELEESQTQSDSQYEGPEIALCFGTGAGVIARDSDCKNTPGRTVVVSRDTITYADVRKASIDGYWQGRKTMQDFLDEKNKECDSVRGRLREAWKERDAAEDEVARLTAEVRRWEKVARSVGKHLYKAALDVNEIPVE</sequence>
<feature type="region of interest" description="Disordered" evidence="2">
    <location>
        <begin position="63"/>
        <end position="97"/>
    </location>
</feature>
<accession>A0ABR3FNC5</accession>
<evidence type="ECO:0000313" key="3">
    <source>
        <dbReference type="EMBL" id="KAL0576905.1"/>
    </source>
</evidence>
<dbReference type="EMBL" id="JBAHYK010000190">
    <property type="protein sequence ID" value="KAL0576905.1"/>
    <property type="molecule type" value="Genomic_DNA"/>
</dbReference>
<dbReference type="Proteomes" id="UP001465976">
    <property type="component" value="Unassembled WGS sequence"/>
</dbReference>
<evidence type="ECO:0000256" key="1">
    <source>
        <dbReference type="SAM" id="Coils"/>
    </source>
</evidence>
<evidence type="ECO:0000313" key="4">
    <source>
        <dbReference type="Proteomes" id="UP001465976"/>
    </source>
</evidence>
<gene>
    <name evidence="3" type="ORF">V5O48_005086</name>
</gene>